<dbReference type="PANTHER" id="PTHR11941:SF54">
    <property type="entry name" value="ENOYL-COA HYDRATASE, MITOCHONDRIAL"/>
    <property type="match status" value="1"/>
</dbReference>
<evidence type="ECO:0000313" key="5">
    <source>
        <dbReference type="Proteomes" id="UP000283003"/>
    </source>
</evidence>
<dbReference type="GO" id="GO:0016853">
    <property type="term" value="F:isomerase activity"/>
    <property type="evidence" value="ECO:0007669"/>
    <property type="project" value="UniProtKB-KW"/>
</dbReference>
<comment type="caution">
    <text evidence="4">The sequence shown here is derived from an EMBL/GenBank/DDBJ whole genome shotgun (WGS) entry which is preliminary data.</text>
</comment>
<dbReference type="Gene3D" id="3.90.226.10">
    <property type="entry name" value="2-enoyl-CoA Hydratase, Chain A, domain 1"/>
    <property type="match status" value="1"/>
</dbReference>
<evidence type="ECO:0000256" key="1">
    <source>
        <dbReference type="ARBA" id="ARBA00005254"/>
    </source>
</evidence>
<proteinExistence type="inferred from homology"/>
<dbReference type="InterPro" id="IPR029045">
    <property type="entry name" value="ClpP/crotonase-like_dom_sf"/>
</dbReference>
<keyword evidence="4" id="KW-0413">Isomerase</keyword>
<keyword evidence="2" id="KW-0456">Lyase</keyword>
<dbReference type="EMBL" id="RXOL01000004">
    <property type="protein sequence ID" value="RVQ66327.1"/>
    <property type="molecule type" value="Genomic_DNA"/>
</dbReference>
<dbReference type="Proteomes" id="UP000283003">
    <property type="component" value="Unassembled WGS sequence"/>
</dbReference>
<dbReference type="FunFam" id="1.10.12.10:FF:000001">
    <property type="entry name" value="Probable enoyl-CoA hydratase, mitochondrial"/>
    <property type="match status" value="1"/>
</dbReference>
<accession>A0A437GW34</accession>
<sequence length="263" mass="28278">MSEAEQPLVVARVGLVSRITLNRPDAINAFNEPLRQAFKTTVRQLEEDENTRVIVLCGAGARGFCAGADVKEGRQIGSPVAERRRLVPTSWIEVLDECTKPTIAAVHGICYGGGLELALACDIRMAASDAKFGLTETRLGLIPGGGGTQRLSRLIGLGPALDLVLTADRIDAQRAYELGLVTRLSADREALVNEAMALAASMAERPPAALAYAKEAMVEGYSTDLRSGLRLEKALFALLMGTQDRIEAAEAFKDKRQPVFKGR</sequence>
<dbReference type="PROSITE" id="PS00166">
    <property type="entry name" value="ENOYL_COA_HYDRATASE"/>
    <property type="match status" value="1"/>
</dbReference>
<dbReference type="GO" id="GO:0016836">
    <property type="term" value="F:hydro-lyase activity"/>
    <property type="evidence" value="ECO:0007669"/>
    <property type="project" value="UniProtKB-ARBA"/>
</dbReference>
<keyword evidence="5" id="KW-1185">Reference proteome</keyword>
<dbReference type="CDD" id="cd06558">
    <property type="entry name" value="crotonase-like"/>
    <property type="match status" value="1"/>
</dbReference>
<dbReference type="FunFam" id="3.90.226.10:FF:000009">
    <property type="entry name" value="Carnitinyl-CoA dehydratase"/>
    <property type="match status" value="1"/>
</dbReference>
<organism evidence="4 5">
    <name type="scientific">Croceicoccus ponticola</name>
    <dbReference type="NCBI Taxonomy" id="2217664"/>
    <lineage>
        <taxon>Bacteria</taxon>
        <taxon>Pseudomonadati</taxon>
        <taxon>Pseudomonadota</taxon>
        <taxon>Alphaproteobacteria</taxon>
        <taxon>Sphingomonadales</taxon>
        <taxon>Erythrobacteraceae</taxon>
        <taxon>Croceicoccus</taxon>
    </lineage>
</organism>
<name>A0A437GW34_9SPHN</name>
<evidence type="ECO:0000313" key="4">
    <source>
        <dbReference type="EMBL" id="RVQ66327.1"/>
    </source>
</evidence>
<dbReference type="RefSeq" id="WP_127612750.1">
    <property type="nucleotide sequence ID" value="NZ_RXOL01000004.1"/>
</dbReference>
<dbReference type="OrthoDB" id="9771883at2"/>
<dbReference type="SUPFAM" id="SSF52096">
    <property type="entry name" value="ClpP/crotonase"/>
    <property type="match status" value="1"/>
</dbReference>
<dbReference type="GO" id="GO:0006635">
    <property type="term" value="P:fatty acid beta-oxidation"/>
    <property type="evidence" value="ECO:0007669"/>
    <property type="project" value="TreeGrafter"/>
</dbReference>
<dbReference type="Pfam" id="PF00378">
    <property type="entry name" value="ECH_1"/>
    <property type="match status" value="1"/>
</dbReference>
<evidence type="ECO:0000256" key="2">
    <source>
        <dbReference type="ARBA" id="ARBA00023239"/>
    </source>
</evidence>
<comment type="similarity">
    <text evidence="1 3">Belongs to the enoyl-CoA hydratase/isomerase family.</text>
</comment>
<protein>
    <submittedName>
        <fullName evidence="4">Enoyl-CoA hydratase/isomerase family protein</fullName>
    </submittedName>
</protein>
<dbReference type="InterPro" id="IPR001753">
    <property type="entry name" value="Enoyl-CoA_hydra/iso"/>
</dbReference>
<dbReference type="PANTHER" id="PTHR11941">
    <property type="entry name" value="ENOYL-COA HYDRATASE-RELATED"/>
    <property type="match status" value="1"/>
</dbReference>
<evidence type="ECO:0000256" key="3">
    <source>
        <dbReference type="RuleBase" id="RU003707"/>
    </source>
</evidence>
<dbReference type="InterPro" id="IPR014748">
    <property type="entry name" value="Enoyl-CoA_hydra_C"/>
</dbReference>
<dbReference type="Gene3D" id="1.10.12.10">
    <property type="entry name" value="Lyase 2-enoyl-coa Hydratase, Chain A, domain 2"/>
    <property type="match status" value="1"/>
</dbReference>
<gene>
    <name evidence="4" type="ORF">EKN06_09810</name>
</gene>
<dbReference type="InterPro" id="IPR018376">
    <property type="entry name" value="Enoyl-CoA_hyd/isom_CS"/>
</dbReference>
<dbReference type="AlphaFoldDB" id="A0A437GW34"/>
<reference evidence="4 5" key="1">
    <citation type="submission" date="2018-12" db="EMBL/GenBank/DDBJ databases">
        <title>Croceicoccus ponticola sp. nov., a lipolytic bacterium isolated from seawater.</title>
        <authorList>
            <person name="Yoon J.-H."/>
        </authorList>
    </citation>
    <scope>NUCLEOTIDE SEQUENCE [LARGE SCALE GENOMIC DNA]</scope>
    <source>
        <strain evidence="4 5">GM-16</strain>
    </source>
</reference>